<organism evidence="1 2">
    <name type="scientific">Onychostoma macrolepis</name>
    <dbReference type="NCBI Taxonomy" id="369639"/>
    <lineage>
        <taxon>Eukaryota</taxon>
        <taxon>Metazoa</taxon>
        <taxon>Chordata</taxon>
        <taxon>Craniata</taxon>
        <taxon>Vertebrata</taxon>
        <taxon>Euteleostomi</taxon>
        <taxon>Actinopterygii</taxon>
        <taxon>Neopterygii</taxon>
        <taxon>Teleostei</taxon>
        <taxon>Ostariophysi</taxon>
        <taxon>Cypriniformes</taxon>
        <taxon>Cyprinidae</taxon>
        <taxon>Acrossocheilinae</taxon>
        <taxon>Onychostoma</taxon>
    </lineage>
</organism>
<protein>
    <submittedName>
        <fullName evidence="1">Uncharacterized protein</fullName>
    </submittedName>
</protein>
<evidence type="ECO:0000313" key="1">
    <source>
        <dbReference type="EMBL" id="KAF4107834.1"/>
    </source>
</evidence>
<accession>A0A7J6CL86</accession>
<evidence type="ECO:0000313" key="2">
    <source>
        <dbReference type="Proteomes" id="UP000579812"/>
    </source>
</evidence>
<gene>
    <name evidence="1" type="ORF">G5714_010593</name>
</gene>
<name>A0A7J6CL86_9TELE</name>
<proteinExistence type="predicted"/>
<keyword evidence="2" id="KW-1185">Reference proteome</keyword>
<dbReference type="Proteomes" id="UP000579812">
    <property type="component" value="Unassembled WGS sequence"/>
</dbReference>
<dbReference type="AlphaFoldDB" id="A0A7J6CL86"/>
<dbReference type="EMBL" id="JAAMOB010000010">
    <property type="protein sequence ID" value="KAF4107834.1"/>
    <property type="molecule type" value="Genomic_DNA"/>
</dbReference>
<comment type="caution">
    <text evidence="1">The sequence shown here is derived from an EMBL/GenBank/DDBJ whole genome shotgun (WGS) entry which is preliminary data.</text>
</comment>
<reference evidence="1 2" key="1">
    <citation type="submission" date="2020-04" db="EMBL/GenBank/DDBJ databases">
        <title>Chromosome-level genome assembly of a cyprinid fish Onychostoma macrolepis by integration of Nanopore Sequencing, Bionano and Hi-C technology.</title>
        <authorList>
            <person name="Wang D."/>
        </authorList>
    </citation>
    <scope>NUCLEOTIDE SEQUENCE [LARGE SCALE GENOMIC DNA]</scope>
    <source>
        <strain evidence="1">SWU-2019</strain>
        <tissue evidence="1">Muscle</tissue>
    </source>
</reference>
<sequence length="78" mass="8558">MGDGEMECFGPAAVYLRKPERERIEVQNTPLDAKSAIFMTDADEEGLPVNIESCNFKSPLKDSSGCLHLSQLTGKPWG</sequence>